<dbReference type="RefSeq" id="WP_087414883.1">
    <property type="nucleotide sequence ID" value="NZ_NFKL01000008.1"/>
</dbReference>
<dbReference type="Proteomes" id="UP000195326">
    <property type="component" value="Unassembled WGS sequence"/>
</dbReference>
<reference evidence="2" key="1">
    <citation type="submission" date="2017-04" db="EMBL/GenBank/DDBJ databases">
        <title>Function of individual gut microbiota members based on whole genome sequencing of pure cultures obtained from chicken caecum.</title>
        <authorList>
            <person name="Medvecky M."/>
            <person name="Cejkova D."/>
            <person name="Polansky O."/>
            <person name="Karasova D."/>
            <person name="Kubasova T."/>
            <person name="Cizek A."/>
            <person name="Rychlik I."/>
        </authorList>
    </citation>
    <scope>NUCLEOTIDE SEQUENCE [LARGE SCALE GENOMIC DNA]</scope>
    <source>
        <strain evidence="2">An179</strain>
    </source>
</reference>
<accession>A0A1Y4LQ04</accession>
<dbReference type="AlphaFoldDB" id="A0A1Y4LQ04"/>
<gene>
    <name evidence="1" type="ORF">B5F15_07155</name>
</gene>
<sequence length="148" mass="16781">MCKRNDSDLFFTCSLIECIGRTIKQRRSAVVAGLGRQKLEFIYDYADVLHCEPIQKVAEDVIADCGLHGGNFDNVSDCLYEVPSVFTIGKVYARLIEDLSAEDDVIDTLIAVYRSWMNDVLSDYNEVAYFQPREYLAESYRAGDLLEA</sequence>
<dbReference type="EMBL" id="NFKL01000008">
    <property type="protein sequence ID" value="OUP58776.1"/>
    <property type="molecule type" value="Genomic_DNA"/>
</dbReference>
<evidence type="ECO:0000313" key="1">
    <source>
        <dbReference type="EMBL" id="OUP58776.1"/>
    </source>
</evidence>
<name>A0A1Y4LQ04_9FIRM</name>
<comment type="caution">
    <text evidence="1">The sequence shown here is derived from an EMBL/GenBank/DDBJ whole genome shotgun (WGS) entry which is preliminary data.</text>
</comment>
<evidence type="ECO:0000313" key="2">
    <source>
        <dbReference type="Proteomes" id="UP000195326"/>
    </source>
</evidence>
<proteinExistence type="predicted"/>
<organism evidence="1 2">
    <name type="scientific">Butyricicoccus pullicaecorum</name>
    <dbReference type="NCBI Taxonomy" id="501571"/>
    <lineage>
        <taxon>Bacteria</taxon>
        <taxon>Bacillati</taxon>
        <taxon>Bacillota</taxon>
        <taxon>Clostridia</taxon>
        <taxon>Eubacteriales</taxon>
        <taxon>Butyricicoccaceae</taxon>
        <taxon>Butyricicoccus</taxon>
    </lineage>
</organism>
<protein>
    <submittedName>
        <fullName evidence="1">Uncharacterized protein</fullName>
    </submittedName>
</protein>